<dbReference type="Proteomes" id="UP001234178">
    <property type="component" value="Unassembled WGS sequence"/>
</dbReference>
<evidence type="ECO:0000313" key="2">
    <source>
        <dbReference type="EMBL" id="KAK4030975.1"/>
    </source>
</evidence>
<evidence type="ECO:0000313" key="3">
    <source>
        <dbReference type="Proteomes" id="UP001234178"/>
    </source>
</evidence>
<organism evidence="2 3">
    <name type="scientific">Daphnia magna</name>
    <dbReference type="NCBI Taxonomy" id="35525"/>
    <lineage>
        <taxon>Eukaryota</taxon>
        <taxon>Metazoa</taxon>
        <taxon>Ecdysozoa</taxon>
        <taxon>Arthropoda</taxon>
        <taxon>Crustacea</taxon>
        <taxon>Branchiopoda</taxon>
        <taxon>Diplostraca</taxon>
        <taxon>Cladocera</taxon>
        <taxon>Anomopoda</taxon>
        <taxon>Daphniidae</taxon>
        <taxon>Daphnia</taxon>
    </lineage>
</organism>
<sequence>MDSNDGARLARLRKRGRWPAYQCTSIRTRVFPPLIHLLNSVPHSNDAYLPGQTATPLLGHEAEMDSKMDKIGRSGGHSSSRKSNYSHRKCDQQGDGSRTNHNSNNNNNGGGNWNWRKQQPQQQQGKQQQGSYPNNKYVDFSSPVSGVYFVGGRLSLILDAWRSITGDQLILDIIESGYHIEFTQPPLQDKWPSEIVMDEEKSSICNTDVNALFSKSAIVVTPDNNGFLTTLFP</sequence>
<reference evidence="2 3" key="1">
    <citation type="journal article" date="2023" name="Nucleic Acids Res.">
        <title>The hologenome of Daphnia magna reveals possible DNA methylation and microbiome-mediated evolution of the host genome.</title>
        <authorList>
            <person name="Chaturvedi A."/>
            <person name="Li X."/>
            <person name="Dhandapani V."/>
            <person name="Marshall H."/>
            <person name="Kissane S."/>
            <person name="Cuenca-Cambronero M."/>
            <person name="Asole G."/>
            <person name="Calvet F."/>
            <person name="Ruiz-Romero M."/>
            <person name="Marangio P."/>
            <person name="Guigo R."/>
            <person name="Rago D."/>
            <person name="Mirbahai L."/>
            <person name="Eastwood N."/>
            <person name="Colbourne J.K."/>
            <person name="Zhou J."/>
            <person name="Mallon E."/>
            <person name="Orsini L."/>
        </authorList>
    </citation>
    <scope>NUCLEOTIDE SEQUENCE [LARGE SCALE GENOMIC DNA]</scope>
    <source>
        <strain evidence="2">LRV0_1</strain>
    </source>
</reference>
<accession>A0ABR0B0W9</accession>
<name>A0ABR0B0W9_9CRUS</name>
<gene>
    <name evidence="2" type="ORF">OUZ56_024405</name>
</gene>
<protein>
    <submittedName>
        <fullName evidence="2">Uncharacterized protein</fullName>
    </submittedName>
</protein>
<feature type="region of interest" description="Disordered" evidence="1">
    <location>
        <begin position="68"/>
        <end position="136"/>
    </location>
</feature>
<comment type="caution">
    <text evidence="2">The sequence shown here is derived from an EMBL/GenBank/DDBJ whole genome shotgun (WGS) entry which is preliminary data.</text>
</comment>
<dbReference type="EMBL" id="JAOYFB010000039">
    <property type="protein sequence ID" value="KAK4030975.1"/>
    <property type="molecule type" value="Genomic_DNA"/>
</dbReference>
<proteinExistence type="predicted"/>
<keyword evidence="3" id="KW-1185">Reference proteome</keyword>
<evidence type="ECO:0000256" key="1">
    <source>
        <dbReference type="SAM" id="MobiDB-lite"/>
    </source>
</evidence>
<feature type="compositionally biased region" description="Low complexity" evidence="1">
    <location>
        <begin position="100"/>
        <end position="130"/>
    </location>
</feature>